<dbReference type="InterPro" id="IPR050469">
    <property type="entry name" value="Diguanylate_Cyclase"/>
</dbReference>
<dbReference type="PROSITE" id="PS50887">
    <property type="entry name" value="GGDEF"/>
    <property type="match status" value="1"/>
</dbReference>
<organism evidence="3 4">
    <name type="scientific">Clostridium chromiireducens</name>
    <dbReference type="NCBI Taxonomy" id="225345"/>
    <lineage>
        <taxon>Bacteria</taxon>
        <taxon>Bacillati</taxon>
        <taxon>Bacillota</taxon>
        <taxon>Clostridia</taxon>
        <taxon>Eubacteriales</taxon>
        <taxon>Clostridiaceae</taxon>
        <taxon>Clostridium</taxon>
    </lineage>
</organism>
<feature type="transmembrane region" description="Helical" evidence="1">
    <location>
        <begin position="38"/>
        <end position="60"/>
    </location>
</feature>
<comment type="caution">
    <text evidence="3">The sequence shown here is derived from an EMBL/GenBank/DDBJ whole genome shotgun (WGS) entry which is preliminary data.</text>
</comment>
<dbReference type="PANTHER" id="PTHR45138:SF9">
    <property type="entry name" value="DIGUANYLATE CYCLASE DGCM-RELATED"/>
    <property type="match status" value="1"/>
</dbReference>
<evidence type="ECO:0000259" key="2">
    <source>
        <dbReference type="PROSITE" id="PS50887"/>
    </source>
</evidence>
<keyword evidence="1" id="KW-1133">Transmembrane helix</keyword>
<dbReference type="InterPro" id="IPR000160">
    <property type="entry name" value="GGDEF_dom"/>
</dbReference>
<dbReference type="GO" id="GO:1902201">
    <property type="term" value="P:negative regulation of bacterial-type flagellum-dependent cell motility"/>
    <property type="evidence" value="ECO:0007669"/>
    <property type="project" value="TreeGrafter"/>
</dbReference>
<dbReference type="GO" id="GO:0005886">
    <property type="term" value="C:plasma membrane"/>
    <property type="evidence" value="ECO:0007669"/>
    <property type="project" value="TreeGrafter"/>
</dbReference>
<dbReference type="GO" id="GO:0043709">
    <property type="term" value="P:cell adhesion involved in single-species biofilm formation"/>
    <property type="evidence" value="ECO:0007669"/>
    <property type="project" value="TreeGrafter"/>
</dbReference>
<dbReference type="PANTHER" id="PTHR45138">
    <property type="entry name" value="REGULATORY COMPONENTS OF SENSORY TRANSDUCTION SYSTEM"/>
    <property type="match status" value="1"/>
</dbReference>
<feature type="transmembrane region" description="Helical" evidence="1">
    <location>
        <begin position="6"/>
        <end position="26"/>
    </location>
</feature>
<dbReference type="EMBL" id="MZGT01000122">
    <property type="protein sequence ID" value="OPJ55664.1"/>
    <property type="molecule type" value="Genomic_DNA"/>
</dbReference>
<dbReference type="SMART" id="SM00267">
    <property type="entry name" value="GGDEF"/>
    <property type="match status" value="1"/>
</dbReference>
<dbReference type="STRING" id="225345.CLCHR_46560"/>
<feature type="transmembrane region" description="Helical" evidence="1">
    <location>
        <begin position="72"/>
        <end position="91"/>
    </location>
</feature>
<dbReference type="Proteomes" id="UP000191056">
    <property type="component" value="Unassembled WGS sequence"/>
</dbReference>
<feature type="transmembrane region" description="Helical" evidence="1">
    <location>
        <begin position="111"/>
        <end position="132"/>
    </location>
</feature>
<dbReference type="Gene3D" id="3.30.70.270">
    <property type="match status" value="1"/>
</dbReference>
<feature type="domain" description="GGDEF" evidence="2">
    <location>
        <begin position="248"/>
        <end position="377"/>
    </location>
</feature>
<evidence type="ECO:0000256" key="1">
    <source>
        <dbReference type="SAM" id="Phobius"/>
    </source>
</evidence>
<proteinExistence type="predicted"/>
<feature type="transmembrane region" description="Helical" evidence="1">
    <location>
        <begin position="176"/>
        <end position="195"/>
    </location>
</feature>
<dbReference type="SUPFAM" id="SSF55073">
    <property type="entry name" value="Nucleotide cyclase"/>
    <property type="match status" value="1"/>
</dbReference>
<keyword evidence="3" id="KW-0548">Nucleotidyltransferase</keyword>
<keyword evidence="1" id="KW-0472">Membrane</keyword>
<dbReference type="GO" id="GO:0052621">
    <property type="term" value="F:diguanylate cyclase activity"/>
    <property type="evidence" value="ECO:0007669"/>
    <property type="project" value="UniProtKB-EC"/>
</dbReference>
<dbReference type="OrthoDB" id="9805474at2"/>
<dbReference type="InterPro" id="IPR029787">
    <property type="entry name" value="Nucleotide_cyclase"/>
</dbReference>
<feature type="transmembrane region" description="Helical" evidence="1">
    <location>
        <begin position="144"/>
        <end position="164"/>
    </location>
</feature>
<keyword evidence="1" id="KW-0812">Transmembrane</keyword>
<evidence type="ECO:0000313" key="3">
    <source>
        <dbReference type="EMBL" id="OPJ55664.1"/>
    </source>
</evidence>
<accession>A0A1V4I6Y2</accession>
<dbReference type="EC" id="2.7.7.65" evidence="3"/>
<dbReference type="RefSeq" id="WP_079442257.1">
    <property type="nucleotide sequence ID" value="NZ_MZGT01000122.1"/>
</dbReference>
<keyword evidence="3" id="KW-0808">Transferase</keyword>
<dbReference type="Pfam" id="PF00990">
    <property type="entry name" value="GGDEF"/>
    <property type="match status" value="1"/>
</dbReference>
<protein>
    <submittedName>
        <fullName evidence="3">Putative diguanylate cyclase YcdT</fullName>
        <ecNumber evidence="3">2.7.7.65</ecNumber>
    </submittedName>
</protein>
<sequence>MAFLSPVQVNIVLFILLLILFGHTYFNMNRKNITNRLFMWIMGLTAFAIMLEILSVLLNNPNLKQFMVVQKMVNVLGFTVTPVIPFLGYIFSKEWVDRYQKEKIKLNKILLLPLFINGIMAVISYSINVLFYVTSENIYERGPLFFILPCVSYFYFGYNIYFIYEQRKKFSWWELRIFNLFYIAAGVFTGIQLVYSSYLTIWNGTAMMIVIIYIFILNDQVHRDRLTGLENYSSYEHYIENVSFKKIDKLFIINIDIDDFKNINDQYGHNEGDEALKMFANLLVESFPLRRKKLIRVGGDEFLILLEGERQEIAENYIRNLNENIEAYNKTEEKPYEFKFSYGMACYSNANENIHDILKCADQLMYEQKKSRKVEFY</sequence>
<dbReference type="InterPro" id="IPR043128">
    <property type="entry name" value="Rev_trsase/Diguanyl_cyclase"/>
</dbReference>
<gene>
    <name evidence="3" type="primary">ycdT_4</name>
    <name evidence="3" type="ORF">CLCHR_46560</name>
</gene>
<dbReference type="CDD" id="cd01949">
    <property type="entry name" value="GGDEF"/>
    <property type="match status" value="1"/>
</dbReference>
<name>A0A1V4I6Y2_9CLOT</name>
<keyword evidence="4" id="KW-1185">Reference proteome</keyword>
<evidence type="ECO:0000313" key="4">
    <source>
        <dbReference type="Proteomes" id="UP000191056"/>
    </source>
</evidence>
<dbReference type="NCBIfam" id="TIGR00254">
    <property type="entry name" value="GGDEF"/>
    <property type="match status" value="1"/>
</dbReference>
<feature type="transmembrane region" description="Helical" evidence="1">
    <location>
        <begin position="201"/>
        <end position="217"/>
    </location>
</feature>
<dbReference type="AlphaFoldDB" id="A0A1V4I6Y2"/>
<reference evidence="3 4" key="1">
    <citation type="submission" date="2017-03" db="EMBL/GenBank/DDBJ databases">
        <title>Genome sequence of Clostridium chromiireducens DSM 23318.</title>
        <authorList>
            <person name="Poehlein A."/>
            <person name="Daniel R."/>
        </authorList>
    </citation>
    <scope>NUCLEOTIDE SEQUENCE [LARGE SCALE GENOMIC DNA]</scope>
    <source>
        <strain evidence="3 4">DSM 23318</strain>
    </source>
</reference>